<protein>
    <submittedName>
        <fullName evidence="1">Uncharacterized protein</fullName>
    </submittedName>
</protein>
<evidence type="ECO:0000313" key="2">
    <source>
        <dbReference type="Proteomes" id="UP000652761"/>
    </source>
</evidence>
<keyword evidence="2" id="KW-1185">Reference proteome</keyword>
<dbReference type="EMBL" id="NMUH01000287">
    <property type="protein sequence ID" value="MQL76231.1"/>
    <property type="molecule type" value="Genomic_DNA"/>
</dbReference>
<dbReference type="Proteomes" id="UP000652761">
    <property type="component" value="Unassembled WGS sequence"/>
</dbReference>
<evidence type="ECO:0000313" key="1">
    <source>
        <dbReference type="EMBL" id="MQL76231.1"/>
    </source>
</evidence>
<organism evidence="1 2">
    <name type="scientific">Colocasia esculenta</name>
    <name type="common">Wild taro</name>
    <name type="synonym">Arum esculentum</name>
    <dbReference type="NCBI Taxonomy" id="4460"/>
    <lineage>
        <taxon>Eukaryota</taxon>
        <taxon>Viridiplantae</taxon>
        <taxon>Streptophyta</taxon>
        <taxon>Embryophyta</taxon>
        <taxon>Tracheophyta</taxon>
        <taxon>Spermatophyta</taxon>
        <taxon>Magnoliopsida</taxon>
        <taxon>Liliopsida</taxon>
        <taxon>Araceae</taxon>
        <taxon>Aroideae</taxon>
        <taxon>Colocasieae</taxon>
        <taxon>Colocasia</taxon>
    </lineage>
</organism>
<name>A0A843TY31_COLES</name>
<comment type="caution">
    <text evidence="1">The sequence shown here is derived from an EMBL/GenBank/DDBJ whole genome shotgun (WGS) entry which is preliminary data.</text>
</comment>
<sequence length="96" mass="10478">LWLLGSDRRSRRELRGVRTNQGILIKSDLGSADLSKAIGRYLTYGLTKYVSYNSGLYVPGVYSLAQAGLSIARPSLANPTIRELTVLHLGSSKARV</sequence>
<proteinExistence type="predicted"/>
<gene>
    <name evidence="1" type="ORF">Taro_008630</name>
</gene>
<dbReference type="AlphaFoldDB" id="A0A843TY31"/>
<reference evidence="1" key="1">
    <citation type="submission" date="2017-07" db="EMBL/GenBank/DDBJ databases">
        <title>Taro Niue Genome Assembly and Annotation.</title>
        <authorList>
            <person name="Atibalentja N."/>
            <person name="Keating K."/>
            <person name="Fields C.J."/>
        </authorList>
    </citation>
    <scope>NUCLEOTIDE SEQUENCE</scope>
    <source>
        <strain evidence="1">Niue_2</strain>
        <tissue evidence="1">Leaf</tissue>
    </source>
</reference>
<feature type="non-terminal residue" evidence="1">
    <location>
        <position position="1"/>
    </location>
</feature>
<accession>A0A843TY31</accession>